<dbReference type="Proteomes" id="UP000054845">
    <property type="component" value="Unassembled WGS sequence"/>
</dbReference>
<feature type="transmembrane region" description="Helical" evidence="6">
    <location>
        <begin position="211"/>
        <end position="233"/>
    </location>
</feature>
<keyword evidence="4 6" id="KW-0472">Membrane</keyword>
<evidence type="ECO:0000256" key="2">
    <source>
        <dbReference type="ARBA" id="ARBA00022692"/>
    </source>
</evidence>
<feature type="compositionally biased region" description="Basic residues" evidence="5">
    <location>
        <begin position="1"/>
        <end position="14"/>
    </location>
</feature>
<evidence type="ECO:0000256" key="6">
    <source>
        <dbReference type="SAM" id="Phobius"/>
    </source>
</evidence>
<dbReference type="OrthoDB" id="6415790at2759"/>
<comment type="subcellular location">
    <subcellularLocation>
        <location evidence="1">Membrane</location>
        <topology evidence="1">Multi-pass membrane protein</topology>
    </subcellularLocation>
</comment>
<dbReference type="GO" id="GO:0016020">
    <property type="term" value="C:membrane"/>
    <property type="evidence" value="ECO:0007669"/>
    <property type="project" value="UniProtKB-SubCell"/>
</dbReference>
<name>A0A0P1BKN9_9BASI</name>
<evidence type="ECO:0000256" key="1">
    <source>
        <dbReference type="ARBA" id="ARBA00004141"/>
    </source>
</evidence>
<dbReference type="FunFam" id="1.20.1250.20:FF:000289">
    <property type="entry name" value="Acetyl-coenzyme A transporter 1"/>
    <property type="match status" value="1"/>
</dbReference>
<dbReference type="STRING" id="401625.A0A0P1BKN9"/>
<reference evidence="7 8" key="1">
    <citation type="submission" date="2014-09" db="EMBL/GenBank/DDBJ databases">
        <authorList>
            <person name="Magalhaes I.L.F."/>
            <person name="Oliveira U."/>
            <person name="Santos F.R."/>
            <person name="Vidigal T.H.D.A."/>
            <person name="Brescovit A.D."/>
            <person name="Santos A.J."/>
        </authorList>
    </citation>
    <scope>NUCLEOTIDE SEQUENCE [LARGE SCALE GENOMIC DNA]</scope>
</reference>
<keyword evidence="8" id="KW-1185">Reference proteome</keyword>
<proteinExistence type="predicted"/>
<evidence type="ECO:0000256" key="5">
    <source>
        <dbReference type="SAM" id="MobiDB-lite"/>
    </source>
</evidence>
<dbReference type="EMBL" id="CCYA01000391">
    <property type="protein sequence ID" value="CEH16736.1"/>
    <property type="molecule type" value="Genomic_DNA"/>
</dbReference>
<protein>
    <submittedName>
        <fullName evidence="7">Acetyl-CoA transporter</fullName>
    </submittedName>
</protein>
<keyword evidence="2 6" id="KW-0812">Transmembrane</keyword>
<feature type="transmembrane region" description="Helical" evidence="6">
    <location>
        <begin position="254"/>
        <end position="274"/>
    </location>
</feature>
<feature type="transmembrane region" description="Helical" evidence="6">
    <location>
        <begin position="370"/>
        <end position="391"/>
    </location>
</feature>
<sequence>MARKQASSNRRRSSSSKAAGAEVAGNPSANGPAKAGALADHKKAELLDEKEASTGLGAEDQKAFAVLVVLYFLQGIPAGLAFGTMPFLLKARLSYSDVGIFMLCTYPYSLKFFWCPIVDSWFVRSLRTPLGTLSLGRRKSWIVPIQLIVGVMLWLLADNMDGLMNASRPNVWLITGLFFALVFFVATQDIAVDGWALTLLSEENLSYASTAQTVGLNTGYFLSFTVFLAFNSIEFSNKYFRATPLEYPLLSLHAYLKASSVAFLVVTTWLLLFYKEDPENRDVAEMDTMDVYSQISKICKLKHVQLFLVLHMVSKIGFQANDAVTQLKLVEKGLGKEDLALAVLIDFPFQMILGYLAAKWSKGSQPLKPWIWGYVARIMYAVVAIGLVVGVPPSPIGLPYFILILTSTVLGSFANTVQFVGISAYHTQIADPLIGGTYMTLFNTFSNLGGTWPKYFVLKAVDWFTVSHCASPGVAGKIEDLAQAASKLLGSASSGLLEECTSDEGKAKCLAGGGECVIERDGYYITSALCICAGAALFFLFILPTARKLEALPASAWRVTSGKTAKAA</sequence>
<feature type="transmembrane region" description="Helical" evidence="6">
    <location>
        <begin position="523"/>
        <end position="543"/>
    </location>
</feature>
<dbReference type="AlphaFoldDB" id="A0A0P1BKN9"/>
<dbReference type="GO" id="GO:0035348">
    <property type="term" value="P:acetyl-CoA transmembrane transport"/>
    <property type="evidence" value="ECO:0007669"/>
    <property type="project" value="InterPro"/>
</dbReference>
<dbReference type="PANTHER" id="PTHR12778:SF9">
    <property type="entry name" value="ACETYL-COENZYME A TRANSPORTER 1"/>
    <property type="match status" value="1"/>
</dbReference>
<organism evidence="7 8">
    <name type="scientific">Ceraceosorus bombacis</name>
    <dbReference type="NCBI Taxonomy" id="401625"/>
    <lineage>
        <taxon>Eukaryota</taxon>
        <taxon>Fungi</taxon>
        <taxon>Dikarya</taxon>
        <taxon>Basidiomycota</taxon>
        <taxon>Ustilaginomycotina</taxon>
        <taxon>Exobasidiomycetes</taxon>
        <taxon>Ceraceosorales</taxon>
        <taxon>Ceraceosoraceae</taxon>
        <taxon>Ceraceosorus</taxon>
    </lineage>
</organism>
<feature type="transmembrane region" description="Helical" evidence="6">
    <location>
        <begin position="397"/>
        <end position="417"/>
    </location>
</feature>
<evidence type="ECO:0000313" key="8">
    <source>
        <dbReference type="Proteomes" id="UP000054845"/>
    </source>
</evidence>
<feature type="transmembrane region" description="Helical" evidence="6">
    <location>
        <begin position="339"/>
        <end position="358"/>
    </location>
</feature>
<evidence type="ECO:0000256" key="4">
    <source>
        <dbReference type="ARBA" id="ARBA00023136"/>
    </source>
</evidence>
<dbReference type="InterPro" id="IPR024371">
    <property type="entry name" value="AcetylCoA_trans_1-like"/>
</dbReference>
<dbReference type="Pfam" id="PF13000">
    <property type="entry name" value="Acatn"/>
    <property type="match status" value="3"/>
</dbReference>
<dbReference type="InterPro" id="IPR036259">
    <property type="entry name" value="MFS_trans_sf"/>
</dbReference>
<keyword evidence="3 6" id="KW-1133">Transmembrane helix</keyword>
<feature type="region of interest" description="Disordered" evidence="5">
    <location>
        <begin position="1"/>
        <end position="37"/>
    </location>
</feature>
<feature type="transmembrane region" description="Helical" evidence="6">
    <location>
        <begin position="63"/>
        <end position="88"/>
    </location>
</feature>
<accession>A0A0P1BKN9</accession>
<feature type="transmembrane region" description="Helical" evidence="6">
    <location>
        <begin position="141"/>
        <end position="157"/>
    </location>
</feature>
<feature type="transmembrane region" description="Helical" evidence="6">
    <location>
        <begin position="169"/>
        <end position="191"/>
    </location>
</feature>
<dbReference type="InterPro" id="IPR004752">
    <property type="entry name" value="AmpG_permease/AT-1"/>
</dbReference>
<evidence type="ECO:0000256" key="3">
    <source>
        <dbReference type="ARBA" id="ARBA00022989"/>
    </source>
</evidence>
<dbReference type="SUPFAM" id="SSF103473">
    <property type="entry name" value="MFS general substrate transporter"/>
    <property type="match status" value="1"/>
</dbReference>
<evidence type="ECO:0000313" key="7">
    <source>
        <dbReference type="EMBL" id="CEH16736.1"/>
    </source>
</evidence>
<dbReference type="PANTHER" id="PTHR12778">
    <property type="entry name" value="SOLUTE CARRIER FAMILY 33 ACETYL-COA TRANSPORTER -RELATED"/>
    <property type="match status" value="1"/>
</dbReference>
<dbReference type="GO" id="GO:0008521">
    <property type="term" value="F:acetyl-CoA transmembrane transporter activity"/>
    <property type="evidence" value="ECO:0007669"/>
    <property type="project" value="InterPro"/>
</dbReference>